<dbReference type="PATRIC" id="fig|543877.4.peg.255"/>
<dbReference type="EC" id="6.3.4.19" evidence="6"/>
<comment type="caution">
    <text evidence="6">Lacks conserved residue(s) required for the propagation of feature annotation.</text>
</comment>
<accession>A0A0G3X7G5</accession>
<keyword evidence="6" id="KW-0963">Cytoplasm</keyword>
<dbReference type="PANTHER" id="PTHR43033">
    <property type="entry name" value="TRNA(ILE)-LYSIDINE SYNTHASE-RELATED"/>
    <property type="match status" value="1"/>
</dbReference>
<keyword evidence="3" id="KW-0547">Nucleotide-binding</keyword>
<gene>
    <name evidence="6" type="primary">tilS</name>
    <name evidence="8" type="ORF">AM2010_254</name>
</gene>
<sequence>MPGRIEAATVDHGLRPESAAEAEMVADVCRELGVKHAILPVTLGRGNRQGQARVARYAALNDWLGERSLDVLATAHHADDQAETLLMRLNRGSGLPGLAGIRSATRLPDGTHFVVRPLLEWRRSELAAVVQGAGLQAVDDPSNRDPAYDRARIRQAMGQADWLDPAALATSARLLGEAEGVIEMVLAHELRVAVSREDGGVRYRPQGPRLIRHLAVERILSDFAKQARGSQIAALVTALEGGGKGNLAGILARVDGDCWIFSEEPARRSG</sequence>
<organism evidence="8 9">
    <name type="scientific">Pelagerythrobacter marensis</name>
    <dbReference type="NCBI Taxonomy" id="543877"/>
    <lineage>
        <taxon>Bacteria</taxon>
        <taxon>Pseudomonadati</taxon>
        <taxon>Pseudomonadota</taxon>
        <taxon>Alphaproteobacteria</taxon>
        <taxon>Sphingomonadales</taxon>
        <taxon>Erythrobacteraceae</taxon>
        <taxon>Pelagerythrobacter</taxon>
    </lineage>
</organism>
<evidence type="ECO:0000256" key="5">
    <source>
        <dbReference type="ARBA" id="ARBA00048539"/>
    </source>
</evidence>
<dbReference type="Pfam" id="PF01171">
    <property type="entry name" value="ATP_bind_3"/>
    <property type="match status" value="1"/>
</dbReference>
<evidence type="ECO:0000313" key="9">
    <source>
        <dbReference type="Proteomes" id="UP000037643"/>
    </source>
</evidence>
<comment type="similarity">
    <text evidence="6">Belongs to the tRNA(Ile)-lysidine synthase family.</text>
</comment>
<dbReference type="HAMAP" id="MF_01161">
    <property type="entry name" value="tRNA_Ile_lys_synt"/>
    <property type="match status" value="1"/>
</dbReference>
<keyword evidence="4" id="KW-0067">ATP-binding</keyword>
<dbReference type="AlphaFoldDB" id="A0A0G3X7G5"/>
<proteinExistence type="inferred from homology"/>
<name>A0A0G3X7G5_9SPHN</name>
<dbReference type="Gene3D" id="3.40.50.620">
    <property type="entry name" value="HUPs"/>
    <property type="match status" value="1"/>
</dbReference>
<evidence type="ECO:0000256" key="4">
    <source>
        <dbReference type="ARBA" id="ARBA00022840"/>
    </source>
</evidence>
<evidence type="ECO:0000259" key="7">
    <source>
        <dbReference type="Pfam" id="PF01171"/>
    </source>
</evidence>
<dbReference type="SUPFAM" id="SSF52402">
    <property type="entry name" value="Adenine nucleotide alpha hydrolases-like"/>
    <property type="match status" value="1"/>
</dbReference>
<comment type="function">
    <text evidence="6">Ligates lysine onto the cytidine present at position 34 of the AUA codon-specific tRNA(Ile) that contains the anticodon CAU, in an ATP-dependent manner. Cytidine is converted to lysidine, thus changing the amino acid specificity of the tRNA from methionine to isoleucine.</text>
</comment>
<feature type="domain" description="tRNA(Ile)-lysidine/2-thiocytidine synthase N-terminal" evidence="7">
    <location>
        <begin position="5"/>
        <end position="155"/>
    </location>
</feature>
<evidence type="ECO:0000256" key="6">
    <source>
        <dbReference type="HAMAP-Rule" id="MF_01161"/>
    </source>
</evidence>
<dbReference type="PANTHER" id="PTHR43033:SF5">
    <property type="entry name" value="TRNA(ILE)-LYSIDINE SYNTHETASE"/>
    <property type="match status" value="1"/>
</dbReference>
<dbReference type="GO" id="GO:0032267">
    <property type="term" value="F:tRNA(Ile)-lysidine synthase activity"/>
    <property type="evidence" value="ECO:0007669"/>
    <property type="project" value="UniProtKB-EC"/>
</dbReference>
<evidence type="ECO:0000256" key="3">
    <source>
        <dbReference type="ARBA" id="ARBA00022741"/>
    </source>
</evidence>
<comment type="subcellular location">
    <subcellularLocation>
        <location evidence="6">Cytoplasm</location>
    </subcellularLocation>
</comment>
<dbReference type="STRING" id="543877.AM2010_254"/>
<keyword evidence="1 6" id="KW-0436">Ligase</keyword>
<dbReference type="GO" id="GO:0005737">
    <property type="term" value="C:cytoplasm"/>
    <property type="evidence" value="ECO:0007669"/>
    <property type="project" value="UniProtKB-SubCell"/>
</dbReference>
<keyword evidence="2 6" id="KW-0819">tRNA processing</keyword>
<protein>
    <recommendedName>
        <fullName evidence="6">tRNA(Ile)-lysidine synthase</fullName>
        <ecNumber evidence="6">6.3.4.19</ecNumber>
    </recommendedName>
    <alternativeName>
        <fullName evidence="6">tRNA(Ile)-2-lysyl-cytidine synthase</fullName>
    </alternativeName>
    <alternativeName>
        <fullName evidence="6">tRNA(Ile)-lysidine synthetase</fullName>
    </alternativeName>
</protein>
<comment type="catalytic activity">
    <reaction evidence="5 6">
        <text>cytidine(34) in tRNA(Ile2) + L-lysine + ATP = lysidine(34) in tRNA(Ile2) + AMP + diphosphate + H(+)</text>
        <dbReference type="Rhea" id="RHEA:43744"/>
        <dbReference type="Rhea" id="RHEA-COMP:10625"/>
        <dbReference type="Rhea" id="RHEA-COMP:10670"/>
        <dbReference type="ChEBI" id="CHEBI:15378"/>
        <dbReference type="ChEBI" id="CHEBI:30616"/>
        <dbReference type="ChEBI" id="CHEBI:32551"/>
        <dbReference type="ChEBI" id="CHEBI:33019"/>
        <dbReference type="ChEBI" id="CHEBI:82748"/>
        <dbReference type="ChEBI" id="CHEBI:83665"/>
        <dbReference type="ChEBI" id="CHEBI:456215"/>
        <dbReference type="EC" id="6.3.4.19"/>
    </reaction>
</comment>
<dbReference type="InterPro" id="IPR014729">
    <property type="entry name" value="Rossmann-like_a/b/a_fold"/>
</dbReference>
<evidence type="ECO:0000256" key="1">
    <source>
        <dbReference type="ARBA" id="ARBA00022598"/>
    </source>
</evidence>
<evidence type="ECO:0000256" key="2">
    <source>
        <dbReference type="ARBA" id="ARBA00022694"/>
    </source>
</evidence>
<dbReference type="Proteomes" id="UP000037643">
    <property type="component" value="Chromosome"/>
</dbReference>
<dbReference type="GO" id="GO:0006400">
    <property type="term" value="P:tRNA modification"/>
    <property type="evidence" value="ECO:0007669"/>
    <property type="project" value="UniProtKB-UniRule"/>
</dbReference>
<dbReference type="NCBIfam" id="TIGR02432">
    <property type="entry name" value="lysidine_TilS_N"/>
    <property type="match status" value="1"/>
</dbReference>
<dbReference type="GO" id="GO:0005524">
    <property type="term" value="F:ATP binding"/>
    <property type="evidence" value="ECO:0007669"/>
    <property type="project" value="UniProtKB-KW"/>
</dbReference>
<dbReference type="InterPro" id="IPR012795">
    <property type="entry name" value="tRNA_Ile_lys_synt_N"/>
</dbReference>
<dbReference type="CDD" id="cd01992">
    <property type="entry name" value="TilS_N"/>
    <property type="match status" value="1"/>
</dbReference>
<dbReference type="InterPro" id="IPR011063">
    <property type="entry name" value="TilS/TtcA_N"/>
</dbReference>
<dbReference type="KEGG" id="amx:AM2010_254"/>
<reference evidence="8 9" key="1">
    <citation type="submission" date="2015-06" db="EMBL/GenBank/DDBJ databases">
        <authorList>
            <person name="Kim K.M."/>
        </authorList>
    </citation>
    <scope>NUCLEOTIDE SEQUENCE [LARGE SCALE GENOMIC DNA]</scope>
    <source>
        <strain evidence="8 9">KCTC 22370</strain>
    </source>
</reference>
<keyword evidence="9" id="KW-1185">Reference proteome</keyword>
<dbReference type="EMBL" id="CP011805">
    <property type="protein sequence ID" value="AKM06343.1"/>
    <property type="molecule type" value="Genomic_DNA"/>
</dbReference>
<evidence type="ECO:0000313" key="8">
    <source>
        <dbReference type="EMBL" id="AKM06343.1"/>
    </source>
</evidence>
<dbReference type="InterPro" id="IPR012094">
    <property type="entry name" value="tRNA_Ile_lys_synt"/>
</dbReference>